<sequence length="949" mass="108646">MTDQGNNNQHISRNPFAALFSSVADAKQFASGQKPEQSAEPLDDSGESHSESENSVSDSVDENDDSVAEISRSFRSRQELCEQLNVNHMIQRIFLITLDNSDPSLRGGNGIPPRCVYLEEMAADLDGQDWLDADNIEQALFNRLLVLEPGNNLIYMTSCSAVNLSADRDAGDTSAIRYLFACYQRSQRREPDSFQHTDSSAHPEIYVTQNIYEQLLDLLLEGFRAAQPEEVFEFLEEIIAGLLSDQEVRTFGEVMVPVLDIFQGRIKDLDLCQPLLYSYLDVLLYFSHHKILPRCWWNTFSPKTQLMVCITRRPCWEHAQETKVQEANIHQFMGQFQDKLHQILKNLLQRSSETRHLLLSWLGGCLQANAGRAKIWANQMPEIFFQIPSAGRGHPKLLTFNPTYCALKELSEEERRNRNVHARDLDKETCLIPLPPQQPVESAQSYSLLTENLILTQLTMHLGFHRLHEQMVKMNQSLHRLQVTWQDAQRSGNPMSDQLLEQFERLMIVYLSTKAATTSPPCCNAALASKLPRLRCSFSWNTVLCYVPEFFAENMGDFFIFLRRFADDVLETSAESLEQILNFITVFMGNIERMKNPHLRAKLAEVLEAVMPHMEPVASGAIQPIVFQRERAFCSYRHAPQLAEALISVFVDIEFTGDPHQFEQKFNYRRPMYPILKYMWTKESYRESIKHLAHYASENLEAMNPPLFLRFLNLLMNDAIFLLDEAIQYLSKIKVLQLERDRGEWEGLAPDARREKESSLQMLGQLGRFHNIMSNETIGTLAFLTSDIKGIFVHPFLAERIISMLNYFLQHLVGPKMGALKVKDFSEFDFKPQQLVSDICTIYLNLGDEENFCATVPKDGRSYSAALFTQTVRVLKKINKPGDMIVAFGLLADKIKPHADRQQQEEETYADAPDEFLDPIMSTLMLDPVLLPSSSVTVDRSTIARHLLR</sequence>
<dbReference type="Proteomes" id="UP001057452">
    <property type="component" value="Chromosome 13"/>
</dbReference>
<keyword evidence="2" id="KW-1185">Reference proteome</keyword>
<evidence type="ECO:0000313" key="1">
    <source>
        <dbReference type="EMBL" id="KAI4815934.1"/>
    </source>
</evidence>
<comment type="caution">
    <text evidence="1">The sequence shown here is derived from an EMBL/GenBank/DDBJ whole genome shotgun (WGS) entry which is preliminary data.</text>
</comment>
<accession>A0ACB9WQF3</accession>
<evidence type="ECO:0000313" key="2">
    <source>
        <dbReference type="Proteomes" id="UP001057452"/>
    </source>
</evidence>
<proteinExistence type="predicted"/>
<organism evidence="1 2">
    <name type="scientific">Chaenocephalus aceratus</name>
    <name type="common">Blackfin icefish</name>
    <name type="synonym">Chaenichthys aceratus</name>
    <dbReference type="NCBI Taxonomy" id="36190"/>
    <lineage>
        <taxon>Eukaryota</taxon>
        <taxon>Metazoa</taxon>
        <taxon>Chordata</taxon>
        <taxon>Craniata</taxon>
        <taxon>Vertebrata</taxon>
        <taxon>Euteleostomi</taxon>
        <taxon>Actinopterygii</taxon>
        <taxon>Neopterygii</taxon>
        <taxon>Teleostei</taxon>
        <taxon>Neoteleostei</taxon>
        <taxon>Acanthomorphata</taxon>
        <taxon>Eupercaria</taxon>
        <taxon>Perciformes</taxon>
        <taxon>Notothenioidei</taxon>
        <taxon>Channichthyidae</taxon>
        <taxon>Chaenocephalus</taxon>
    </lineage>
</organism>
<name>A0ACB9WQF3_CHAAC</name>
<gene>
    <name evidence="1" type="ORF">KUCAC02_006057</name>
</gene>
<dbReference type="EMBL" id="CM043797">
    <property type="protein sequence ID" value="KAI4815934.1"/>
    <property type="molecule type" value="Genomic_DNA"/>
</dbReference>
<protein>
    <submittedName>
        <fullName evidence="1">Uncharacterized protein</fullName>
    </submittedName>
</protein>
<reference evidence="1" key="1">
    <citation type="submission" date="2022-05" db="EMBL/GenBank/DDBJ databases">
        <title>Chromosome-level genome of Chaenocephalus aceratus.</title>
        <authorList>
            <person name="Park H."/>
        </authorList>
    </citation>
    <scope>NUCLEOTIDE SEQUENCE</scope>
    <source>
        <strain evidence="1">KU_202001</strain>
    </source>
</reference>